<evidence type="ECO:0000313" key="1">
    <source>
        <dbReference type="EMBL" id="KAF9492149.1"/>
    </source>
</evidence>
<dbReference type="Proteomes" id="UP000807025">
    <property type="component" value="Unassembled WGS sequence"/>
</dbReference>
<name>A0A9P5ZTP3_PLEER</name>
<accession>A0A9P5ZTP3</accession>
<sequence length="169" mass="18908">MPVLCGCRQYFANSGFRQHQRSSKSEICWCPPLPIVWDEEPILVLRATLVEGLGVTWTHRLCGSSWSCRETRGVKDVRAWLQLLAAPPTLLHALYFGVESYAGTEGTSKVQDYILEEHAVSTCSRNSKESGGNNYNCNTGSPVSRVYAWHESIARMHVNVPVGAPWMRP</sequence>
<dbReference type="EMBL" id="MU154606">
    <property type="protein sequence ID" value="KAF9492149.1"/>
    <property type="molecule type" value="Genomic_DNA"/>
</dbReference>
<gene>
    <name evidence="1" type="ORF">BDN71DRAFT_1433454</name>
</gene>
<proteinExistence type="predicted"/>
<evidence type="ECO:0000313" key="2">
    <source>
        <dbReference type="Proteomes" id="UP000807025"/>
    </source>
</evidence>
<reference evidence="1" key="1">
    <citation type="submission" date="2020-11" db="EMBL/GenBank/DDBJ databases">
        <authorList>
            <consortium name="DOE Joint Genome Institute"/>
            <person name="Ahrendt S."/>
            <person name="Riley R."/>
            <person name="Andreopoulos W."/>
            <person name="Labutti K."/>
            <person name="Pangilinan J."/>
            <person name="Ruiz-Duenas F.J."/>
            <person name="Barrasa J.M."/>
            <person name="Sanchez-Garcia M."/>
            <person name="Camarero S."/>
            <person name="Miyauchi S."/>
            <person name="Serrano A."/>
            <person name="Linde D."/>
            <person name="Babiker R."/>
            <person name="Drula E."/>
            <person name="Ayuso-Fernandez I."/>
            <person name="Pacheco R."/>
            <person name="Padilla G."/>
            <person name="Ferreira P."/>
            <person name="Barriuso J."/>
            <person name="Kellner H."/>
            <person name="Castanera R."/>
            <person name="Alfaro M."/>
            <person name="Ramirez L."/>
            <person name="Pisabarro A.G."/>
            <person name="Kuo A."/>
            <person name="Tritt A."/>
            <person name="Lipzen A."/>
            <person name="He G."/>
            <person name="Yan M."/>
            <person name="Ng V."/>
            <person name="Cullen D."/>
            <person name="Martin F."/>
            <person name="Rosso M.-N."/>
            <person name="Henrissat B."/>
            <person name="Hibbett D."/>
            <person name="Martinez A.T."/>
            <person name="Grigoriev I.V."/>
        </authorList>
    </citation>
    <scope>NUCLEOTIDE SEQUENCE</scope>
    <source>
        <strain evidence="1">ATCC 90797</strain>
    </source>
</reference>
<organism evidence="1 2">
    <name type="scientific">Pleurotus eryngii</name>
    <name type="common">Boletus of the steppes</name>
    <dbReference type="NCBI Taxonomy" id="5323"/>
    <lineage>
        <taxon>Eukaryota</taxon>
        <taxon>Fungi</taxon>
        <taxon>Dikarya</taxon>
        <taxon>Basidiomycota</taxon>
        <taxon>Agaricomycotina</taxon>
        <taxon>Agaricomycetes</taxon>
        <taxon>Agaricomycetidae</taxon>
        <taxon>Agaricales</taxon>
        <taxon>Pleurotineae</taxon>
        <taxon>Pleurotaceae</taxon>
        <taxon>Pleurotus</taxon>
    </lineage>
</organism>
<dbReference type="AlphaFoldDB" id="A0A9P5ZTP3"/>
<protein>
    <submittedName>
        <fullName evidence="1">Uncharacterized protein</fullName>
    </submittedName>
</protein>
<comment type="caution">
    <text evidence="1">The sequence shown here is derived from an EMBL/GenBank/DDBJ whole genome shotgun (WGS) entry which is preliminary data.</text>
</comment>
<keyword evidence="2" id="KW-1185">Reference proteome</keyword>